<protein>
    <submittedName>
        <fullName evidence="2">CHAT domain-containing protein</fullName>
    </submittedName>
</protein>
<proteinExistence type="predicted"/>
<organism evidence="2 3">
    <name type="scientific">Desulfomonile tiedjei</name>
    <dbReference type="NCBI Taxonomy" id="2358"/>
    <lineage>
        <taxon>Bacteria</taxon>
        <taxon>Pseudomonadati</taxon>
        <taxon>Thermodesulfobacteriota</taxon>
        <taxon>Desulfomonilia</taxon>
        <taxon>Desulfomonilales</taxon>
        <taxon>Desulfomonilaceae</taxon>
        <taxon>Desulfomonile</taxon>
    </lineage>
</organism>
<evidence type="ECO:0000259" key="1">
    <source>
        <dbReference type="Pfam" id="PF12770"/>
    </source>
</evidence>
<evidence type="ECO:0000313" key="3">
    <source>
        <dbReference type="Proteomes" id="UP000807825"/>
    </source>
</evidence>
<gene>
    <name evidence="2" type="ORF">HY912_04950</name>
</gene>
<accession>A0A9D6V009</accession>
<feature type="domain" description="CHAT" evidence="1">
    <location>
        <begin position="64"/>
        <end position="204"/>
    </location>
</feature>
<dbReference type="EMBL" id="JACRDE010000145">
    <property type="protein sequence ID" value="MBI5248822.1"/>
    <property type="molecule type" value="Genomic_DNA"/>
</dbReference>
<dbReference type="AlphaFoldDB" id="A0A9D6V009"/>
<comment type="caution">
    <text evidence="2">The sequence shown here is derived from an EMBL/GenBank/DDBJ whole genome shotgun (WGS) entry which is preliminary data.</text>
</comment>
<dbReference type="Pfam" id="PF12770">
    <property type="entry name" value="CHAT"/>
    <property type="match status" value="1"/>
</dbReference>
<evidence type="ECO:0000313" key="2">
    <source>
        <dbReference type="EMBL" id="MBI5248822.1"/>
    </source>
</evidence>
<dbReference type="Proteomes" id="UP000807825">
    <property type="component" value="Unassembled WGS sequence"/>
</dbReference>
<sequence>MFLGFKHIIEELPPGDGDLDPPKDIDGRPLTAGVCFNWDIDQDFRLEVVQEQDAFWKRLQQHHGVRLTEGKTSEDVVNWLKKPKLENQILYFFCHAESRSLDRGGPDSSAIELTGGKQTTLRYFKLKAPADRFKLAGSPLVFINGCQSASMSPLFYDGWVPYFLAKGARGVMGPVWDIPAVFASEWAIRLFNRLVEGPPIGEAMLWLRREFLLKHNNLLGLAYSLYCDGETRIHPALR</sequence>
<reference evidence="2" key="1">
    <citation type="submission" date="2020-07" db="EMBL/GenBank/DDBJ databases">
        <title>Huge and variable diversity of episymbiotic CPR bacteria and DPANN archaea in groundwater ecosystems.</title>
        <authorList>
            <person name="He C.Y."/>
            <person name="Keren R."/>
            <person name="Whittaker M."/>
            <person name="Farag I.F."/>
            <person name="Doudna J."/>
            <person name="Cate J.H.D."/>
            <person name="Banfield J.F."/>
        </authorList>
    </citation>
    <scope>NUCLEOTIDE SEQUENCE</scope>
    <source>
        <strain evidence="2">NC_groundwater_1664_Pr3_B-0.1um_52_9</strain>
    </source>
</reference>
<name>A0A9D6V009_9BACT</name>
<dbReference type="InterPro" id="IPR024983">
    <property type="entry name" value="CHAT_dom"/>
</dbReference>